<evidence type="ECO:0000313" key="1">
    <source>
        <dbReference type="EMBL" id="ADL52535.1"/>
    </source>
</evidence>
<dbReference type="Proteomes" id="UP000002730">
    <property type="component" value="Chromosome"/>
</dbReference>
<accession>D9SS88</accession>
<dbReference type="EMBL" id="CP002160">
    <property type="protein sequence ID" value="ADL52535.1"/>
    <property type="molecule type" value="Genomic_DNA"/>
</dbReference>
<evidence type="ECO:0000313" key="2">
    <source>
        <dbReference type="Proteomes" id="UP000002730"/>
    </source>
</evidence>
<dbReference type="KEGG" id="ccb:Clocel_2839"/>
<dbReference type="eggNOG" id="ENOG5033BER">
    <property type="taxonomic scope" value="Bacteria"/>
</dbReference>
<gene>
    <name evidence="1" type="ordered locus">Clocel_2839</name>
</gene>
<dbReference type="HOGENOM" id="CLU_202393_0_0_9"/>
<dbReference type="Pfam" id="PF12655">
    <property type="entry name" value="CDIF630_02480-like"/>
    <property type="match status" value="1"/>
</dbReference>
<reference evidence="1 2" key="1">
    <citation type="submission" date="2010-08" db="EMBL/GenBank/DDBJ databases">
        <title>Complete sequence of Clostridium cellulovorans 743B.</title>
        <authorList>
            <consortium name="US DOE Joint Genome Institute"/>
            <person name="Lucas S."/>
            <person name="Copeland A."/>
            <person name="Lapidus A."/>
            <person name="Cheng J.-F."/>
            <person name="Bruce D."/>
            <person name="Goodwin L."/>
            <person name="Pitluck S."/>
            <person name="Chertkov O."/>
            <person name="Detter J.C."/>
            <person name="Han C."/>
            <person name="Tapia R."/>
            <person name="Land M."/>
            <person name="Hauser L."/>
            <person name="Chang Y.-J."/>
            <person name="Jeffries C."/>
            <person name="Kyrpides N."/>
            <person name="Ivanova N."/>
            <person name="Mikhailova N."/>
            <person name="Hemme C.L."/>
            <person name="Woyke T."/>
        </authorList>
    </citation>
    <scope>NUCLEOTIDE SEQUENCE [LARGE SCALE GENOMIC DNA]</scope>
    <source>
        <strain evidence="2">ATCC 35296 / DSM 3052 / OCM 3 / 743B</strain>
    </source>
</reference>
<proteinExistence type="predicted"/>
<dbReference type="RefSeq" id="WP_010074635.1">
    <property type="nucleotide sequence ID" value="NC_014393.1"/>
</dbReference>
<organism evidence="1 2">
    <name type="scientific">Clostridium cellulovorans (strain ATCC 35296 / DSM 3052 / OCM 3 / 743B)</name>
    <dbReference type="NCBI Taxonomy" id="573061"/>
    <lineage>
        <taxon>Bacteria</taxon>
        <taxon>Bacillati</taxon>
        <taxon>Bacillota</taxon>
        <taxon>Clostridia</taxon>
        <taxon>Eubacteriales</taxon>
        <taxon>Clostridiaceae</taxon>
        <taxon>Clostridium</taxon>
    </lineage>
</organism>
<dbReference type="AlphaFoldDB" id="D9SS88"/>
<evidence type="ECO:0008006" key="3">
    <source>
        <dbReference type="Google" id="ProtNLM"/>
    </source>
</evidence>
<keyword evidence="2" id="KW-1185">Reference proteome</keyword>
<name>D9SS88_CLOC7</name>
<sequence>MSQNRSNEKITTVPIERHDTAAWANMEKQQGITNVNIPSDFEVDNAKDHVDTNEK</sequence>
<dbReference type="STRING" id="573061.Clocel_2839"/>
<dbReference type="InterPro" id="IPR024209">
    <property type="entry name" value="CDIF630_02480-like"/>
</dbReference>
<dbReference type="OrthoDB" id="1708132at2"/>
<protein>
    <recommendedName>
        <fullName evidence="3">DUF3787 domain-containing protein</fullName>
    </recommendedName>
</protein>